<keyword evidence="1" id="KW-0732">Signal</keyword>
<dbReference type="Proteomes" id="UP001623349">
    <property type="component" value="Unassembled WGS sequence"/>
</dbReference>
<proteinExistence type="predicted"/>
<dbReference type="Gene3D" id="3.40.50.2300">
    <property type="match status" value="1"/>
</dbReference>
<dbReference type="EMBL" id="BAAFST010000345">
    <property type="protein sequence ID" value="GAB1303394.1"/>
    <property type="molecule type" value="Genomic_DNA"/>
</dbReference>
<sequence length="96" mass="11276">MRIPARCYKFFLVMFFAIGEINKSLYLLPNMSLMFTITEGLIQDTLSQVDSENSQQNNSMYFMNYFCYKYEHCDVELTGPSWKISAKLAFNTRTPK</sequence>
<evidence type="ECO:0000313" key="3">
    <source>
        <dbReference type="Proteomes" id="UP001623349"/>
    </source>
</evidence>
<protein>
    <submittedName>
        <fullName evidence="2">Vomeronasal 2, receptor 16</fullName>
    </submittedName>
</protein>
<evidence type="ECO:0000313" key="2">
    <source>
        <dbReference type="EMBL" id="GAB1303394.1"/>
    </source>
</evidence>
<organism evidence="2 3">
    <name type="scientific">Apodemus speciosus</name>
    <name type="common">Large Japanese field mouse</name>
    <dbReference type="NCBI Taxonomy" id="105296"/>
    <lineage>
        <taxon>Eukaryota</taxon>
        <taxon>Metazoa</taxon>
        <taxon>Chordata</taxon>
        <taxon>Craniata</taxon>
        <taxon>Vertebrata</taxon>
        <taxon>Euteleostomi</taxon>
        <taxon>Mammalia</taxon>
        <taxon>Eutheria</taxon>
        <taxon>Euarchontoglires</taxon>
        <taxon>Glires</taxon>
        <taxon>Rodentia</taxon>
        <taxon>Myomorpha</taxon>
        <taxon>Muroidea</taxon>
        <taxon>Muridae</taxon>
        <taxon>Murinae</taxon>
        <taxon>Apodemus</taxon>
    </lineage>
</organism>
<gene>
    <name evidence="2" type="ORF">APTSU1_001864000</name>
</gene>
<reference evidence="2 3" key="1">
    <citation type="submission" date="2024-08" db="EMBL/GenBank/DDBJ databases">
        <title>The draft genome of Apodemus speciosus.</title>
        <authorList>
            <person name="Nabeshima K."/>
            <person name="Suzuki S."/>
            <person name="Onuma M."/>
        </authorList>
    </citation>
    <scope>NUCLEOTIDE SEQUENCE [LARGE SCALE GENOMIC DNA]</scope>
    <source>
        <strain evidence="2">IB14-021</strain>
    </source>
</reference>
<dbReference type="SUPFAM" id="SSF53822">
    <property type="entry name" value="Periplasmic binding protein-like I"/>
    <property type="match status" value="1"/>
</dbReference>
<keyword evidence="2" id="KW-0675">Receptor</keyword>
<evidence type="ECO:0000256" key="1">
    <source>
        <dbReference type="ARBA" id="ARBA00022729"/>
    </source>
</evidence>
<comment type="caution">
    <text evidence="2">The sequence shown here is derived from an EMBL/GenBank/DDBJ whole genome shotgun (WGS) entry which is preliminary data.</text>
</comment>
<keyword evidence="3" id="KW-1185">Reference proteome</keyword>
<dbReference type="InterPro" id="IPR028082">
    <property type="entry name" value="Peripla_BP_I"/>
</dbReference>
<accession>A0ABQ0FVY3</accession>
<name>A0ABQ0FVY3_APOSI</name>